<feature type="region of interest" description="Disordered" evidence="7">
    <location>
        <begin position="317"/>
        <end position="350"/>
    </location>
</feature>
<keyword evidence="2 5" id="KW-0238">DNA-binding</keyword>
<evidence type="ECO:0000256" key="3">
    <source>
        <dbReference type="ARBA" id="ARBA00023155"/>
    </source>
</evidence>
<name>A0A8M1FCN1_URSMA</name>
<dbReference type="Proteomes" id="UP000261680">
    <property type="component" value="Unplaced"/>
</dbReference>
<dbReference type="SMART" id="SM00389">
    <property type="entry name" value="HOX"/>
    <property type="match status" value="1"/>
</dbReference>
<keyword evidence="9" id="KW-1185">Reference proteome</keyword>
<evidence type="ECO:0000256" key="5">
    <source>
        <dbReference type="PROSITE-ProRule" id="PRU00108"/>
    </source>
</evidence>
<gene>
    <name evidence="10" type="primary">NOTO</name>
</gene>
<evidence type="ECO:0000313" key="10">
    <source>
        <dbReference type="RefSeq" id="XP_040479637.1"/>
    </source>
</evidence>
<dbReference type="GeneID" id="103671824"/>
<dbReference type="GO" id="GO:0000981">
    <property type="term" value="F:DNA-binding transcription factor activity, RNA polymerase II-specific"/>
    <property type="evidence" value="ECO:0007669"/>
    <property type="project" value="TreeGrafter"/>
</dbReference>
<dbReference type="PROSITE" id="PS50071">
    <property type="entry name" value="HOMEOBOX_2"/>
    <property type="match status" value="1"/>
</dbReference>
<dbReference type="KEGG" id="umr:103671824"/>
<dbReference type="GO" id="GO:0007420">
    <property type="term" value="P:brain development"/>
    <property type="evidence" value="ECO:0007669"/>
    <property type="project" value="TreeGrafter"/>
</dbReference>
<evidence type="ECO:0000259" key="8">
    <source>
        <dbReference type="PROSITE" id="PS50071"/>
    </source>
</evidence>
<dbReference type="GO" id="GO:0005634">
    <property type="term" value="C:nucleus"/>
    <property type="evidence" value="ECO:0007669"/>
    <property type="project" value="UniProtKB-SubCell"/>
</dbReference>
<dbReference type="GO" id="GO:0000978">
    <property type="term" value="F:RNA polymerase II cis-regulatory region sequence-specific DNA binding"/>
    <property type="evidence" value="ECO:0007669"/>
    <property type="project" value="TreeGrafter"/>
</dbReference>
<accession>A0A8M1FCN1</accession>
<evidence type="ECO:0000256" key="7">
    <source>
        <dbReference type="SAM" id="MobiDB-lite"/>
    </source>
</evidence>
<dbReference type="PANTHER" id="PTHR24339:SF68">
    <property type="entry name" value="HOMEOBOX PROTEIN NOTOCHORD"/>
    <property type="match status" value="1"/>
</dbReference>
<dbReference type="InterPro" id="IPR009057">
    <property type="entry name" value="Homeodomain-like_sf"/>
</dbReference>
<organism evidence="9 10">
    <name type="scientific">Ursus maritimus</name>
    <name type="common">Polar bear</name>
    <name type="synonym">Thalarctos maritimus</name>
    <dbReference type="NCBI Taxonomy" id="29073"/>
    <lineage>
        <taxon>Eukaryota</taxon>
        <taxon>Metazoa</taxon>
        <taxon>Chordata</taxon>
        <taxon>Craniata</taxon>
        <taxon>Vertebrata</taxon>
        <taxon>Euteleostomi</taxon>
        <taxon>Mammalia</taxon>
        <taxon>Eutheria</taxon>
        <taxon>Laurasiatheria</taxon>
        <taxon>Carnivora</taxon>
        <taxon>Caniformia</taxon>
        <taxon>Ursidae</taxon>
        <taxon>Ursus</taxon>
    </lineage>
</organism>
<keyword evidence="3 5" id="KW-0371">Homeobox</keyword>
<dbReference type="AlphaFoldDB" id="A0A8M1FCN1"/>
<protein>
    <submittedName>
        <fullName evidence="10">Homeobox protein notochord</fullName>
    </submittedName>
</protein>
<evidence type="ECO:0000256" key="1">
    <source>
        <dbReference type="ARBA" id="ARBA00004123"/>
    </source>
</evidence>
<keyword evidence="4 5" id="KW-0539">Nucleus</keyword>
<feature type="compositionally biased region" description="Low complexity" evidence="7">
    <location>
        <begin position="322"/>
        <end position="338"/>
    </location>
</feature>
<feature type="DNA-binding region" description="Homeobox" evidence="5">
    <location>
        <begin position="255"/>
        <end position="314"/>
    </location>
</feature>
<evidence type="ECO:0000313" key="9">
    <source>
        <dbReference type="Proteomes" id="UP000261680"/>
    </source>
</evidence>
<evidence type="ECO:0000256" key="2">
    <source>
        <dbReference type="ARBA" id="ARBA00023125"/>
    </source>
</evidence>
<dbReference type="Gene3D" id="1.10.10.60">
    <property type="entry name" value="Homeodomain-like"/>
    <property type="match status" value="1"/>
</dbReference>
<dbReference type="GO" id="GO:0030182">
    <property type="term" value="P:neuron differentiation"/>
    <property type="evidence" value="ECO:0007669"/>
    <property type="project" value="TreeGrafter"/>
</dbReference>
<dbReference type="Pfam" id="PF00046">
    <property type="entry name" value="Homeodomain"/>
    <property type="match status" value="1"/>
</dbReference>
<dbReference type="CTD" id="344022"/>
<dbReference type="FunFam" id="1.10.10.60:FF:000318">
    <property type="entry name" value="homeobox protein notochord"/>
    <property type="match status" value="1"/>
</dbReference>
<feature type="domain" description="Homeobox" evidence="8">
    <location>
        <begin position="253"/>
        <end position="313"/>
    </location>
</feature>
<dbReference type="SUPFAM" id="SSF46689">
    <property type="entry name" value="Homeodomain-like"/>
    <property type="match status" value="1"/>
</dbReference>
<evidence type="ECO:0000256" key="4">
    <source>
        <dbReference type="ARBA" id="ARBA00023242"/>
    </source>
</evidence>
<dbReference type="InterPro" id="IPR050877">
    <property type="entry name" value="EMX-VAX-Noto_Homeobox_TFs"/>
</dbReference>
<dbReference type="RefSeq" id="XP_040479637.1">
    <property type="nucleotide sequence ID" value="XM_040623703.1"/>
</dbReference>
<dbReference type="OrthoDB" id="6159439at2759"/>
<evidence type="ECO:0000256" key="6">
    <source>
        <dbReference type="RuleBase" id="RU000682"/>
    </source>
</evidence>
<comment type="subcellular location">
    <subcellularLocation>
        <location evidence="1 5 6">Nucleus</location>
    </subcellularLocation>
</comment>
<dbReference type="PANTHER" id="PTHR24339">
    <property type="entry name" value="HOMEOBOX PROTEIN EMX-RELATED"/>
    <property type="match status" value="1"/>
</dbReference>
<dbReference type="InterPro" id="IPR001356">
    <property type="entry name" value="HD"/>
</dbReference>
<feature type="region of interest" description="Disordered" evidence="7">
    <location>
        <begin position="1"/>
        <end position="47"/>
    </location>
</feature>
<sequence length="350" mass="36904">MSSPVQRGRRPPTPPDAPDQPPRSGGSPAPQHRRAGPGTPRAPGRLDSSFSVEAILARPARRPPATALLAVSACAAARLGTAPSGFPATWLPAYLGVGLLQPCPQPPGPGLHVAHFCGLQGLGVTGGSPAPQHRRAGPGTPRAPGRLDSSFSVEAILARPARRPPATALLAVSACAAARLGTAPSGFPATWLPAYLGVGLLQPCPQPPGPGLHVAHFCGLQGLGVTGLELAHCSGLWGTPDWAPAEELQDTERPQKRIRTMFNLKQLEELENVFTKQHNLVGKKRAQLAAQLNLTENQVRVWFQNRRVKYQKQQRLKLPAVSAVSASQDEPSSSSDNSVQREDTESGVDS</sequence>
<proteinExistence type="predicted"/>
<feature type="compositionally biased region" description="Pro residues" evidence="7">
    <location>
        <begin position="11"/>
        <end position="21"/>
    </location>
</feature>
<dbReference type="CDD" id="cd00086">
    <property type="entry name" value="homeodomain"/>
    <property type="match status" value="1"/>
</dbReference>
<reference evidence="10" key="1">
    <citation type="submission" date="2025-08" db="UniProtKB">
        <authorList>
            <consortium name="RefSeq"/>
        </authorList>
    </citation>
    <scope>IDENTIFICATION</scope>
    <source>
        <tissue evidence="10">Whole blood</tissue>
    </source>
</reference>